<accession>A0A7R9ABC0</accession>
<organism evidence="2">
    <name type="scientific">Darwinula stevensoni</name>
    <dbReference type="NCBI Taxonomy" id="69355"/>
    <lineage>
        <taxon>Eukaryota</taxon>
        <taxon>Metazoa</taxon>
        <taxon>Ecdysozoa</taxon>
        <taxon>Arthropoda</taxon>
        <taxon>Crustacea</taxon>
        <taxon>Oligostraca</taxon>
        <taxon>Ostracoda</taxon>
        <taxon>Podocopa</taxon>
        <taxon>Podocopida</taxon>
        <taxon>Darwinulocopina</taxon>
        <taxon>Darwinuloidea</taxon>
        <taxon>Darwinulidae</taxon>
        <taxon>Darwinula</taxon>
    </lineage>
</organism>
<dbReference type="PANTHER" id="PTHR43313">
    <property type="entry name" value="SHORT-CHAIN DEHYDROGENASE/REDUCTASE FAMILY 9C"/>
    <property type="match status" value="1"/>
</dbReference>
<dbReference type="InterPro" id="IPR036291">
    <property type="entry name" value="NAD(P)-bd_dom_sf"/>
</dbReference>
<sequence length="196" mass="21845">MSKSALVSFADCLRREMKKWNVSVHTIEPTIYKTPLAAEKGMKESLDKLWEACPKEIQDSYGKQYFLDFQSSLSKQMGRAKPESKIPEVINDMVDAAAGEAPQMRYVPSVWTQFRARIISSLPMDLQDAVLCQASPQTPPAAVAAHAGESRKFSALDRLRNRGLRRYATTPAINSNDLPKVQEVPPAASADPKFKF</sequence>
<dbReference type="SUPFAM" id="SSF51735">
    <property type="entry name" value="NAD(P)-binding Rossmann-fold domains"/>
    <property type="match status" value="1"/>
</dbReference>
<dbReference type="Proteomes" id="UP000677054">
    <property type="component" value="Unassembled WGS sequence"/>
</dbReference>
<feature type="region of interest" description="Disordered" evidence="1">
    <location>
        <begin position="167"/>
        <end position="196"/>
    </location>
</feature>
<dbReference type="EMBL" id="LR902747">
    <property type="protein sequence ID" value="CAD7251034.1"/>
    <property type="molecule type" value="Genomic_DNA"/>
</dbReference>
<dbReference type="Gene3D" id="3.40.50.720">
    <property type="entry name" value="NAD(P)-binding Rossmann-like Domain"/>
    <property type="match status" value="1"/>
</dbReference>
<keyword evidence="3" id="KW-1185">Reference proteome</keyword>
<evidence type="ECO:0000256" key="1">
    <source>
        <dbReference type="SAM" id="MobiDB-lite"/>
    </source>
</evidence>
<evidence type="ECO:0000313" key="3">
    <source>
        <dbReference type="Proteomes" id="UP000677054"/>
    </source>
</evidence>
<dbReference type="OrthoDB" id="5296at2759"/>
<name>A0A7R9ABC0_9CRUS</name>
<protein>
    <submittedName>
        <fullName evidence="2">Uncharacterized protein</fullName>
    </submittedName>
</protein>
<dbReference type="GO" id="GO:0016491">
    <property type="term" value="F:oxidoreductase activity"/>
    <property type="evidence" value="ECO:0007669"/>
    <property type="project" value="TreeGrafter"/>
</dbReference>
<dbReference type="GO" id="GO:0008202">
    <property type="term" value="P:steroid metabolic process"/>
    <property type="evidence" value="ECO:0007669"/>
    <property type="project" value="TreeGrafter"/>
</dbReference>
<reference evidence="2" key="1">
    <citation type="submission" date="2020-11" db="EMBL/GenBank/DDBJ databases">
        <authorList>
            <person name="Tran Van P."/>
        </authorList>
    </citation>
    <scope>NUCLEOTIDE SEQUENCE</scope>
</reference>
<gene>
    <name evidence="2" type="ORF">DSTB1V02_LOCUS10802</name>
</gene>
<dbReference type="PANTHER" id="PTHR43313:SF36">
    <property type="entry name" value="D-BETA-HYDROXYBUTYRATE DEHYDROGENASE, MITOCHONDRIAL"/>
    <property type="match status" value="1"/>
</dbReference>
<evidence type="ECO:0000313" key="2">
    <source>
        <dbReference type="EMBL" id="CAD7251034.1"/>
    </source>
</evidence>
<proteinExistence type="predicted"/>
<dbReference type="EMBL" id="CAJPEV010003230">
    <property type="protein sequence ID" value="CAG0899277.1"/>
    <property type="molecule type" value="Genomic_DNA"/>
</dbReference>
<dbReference type="AlphaFoldDB" id="A0A7R9ABC0"/>